<feature type="chain" id="PRO_5038860942" evidence="4">
    <location>
        <begin position="25"/>
        <end position="378"/>
    </location>
</feature>
<name>A0A2A9CX71_9MICO</name>
<evidence type="ECO:0000259" key="5">
    <source>
        <dbReference type="Pfam" id="PF13407"/>
    </source>
</evidence>
<dbReference type="OrthoDB" id="9773673at2"/>
<evidence type="ECO:0000256" key="2">
    <source>
        <dbReference type="ARBA" id="ARBA00022729"/>
    </source>
</evidence>
<dbReference type="PROSITE" id="PS51257">
    <property type="entry name" value="PROKAR_LIPOPROTEIN"/>
    <property type="match status" value="1"/>
</dbReference>
<dbReference type="GO" id="GO:0030246">
    <property type="term" value="F:carbohydrate binding"/>
    <property type="evidence" value="ECO:0007669"/>
    <property type="project" value="TreeGrafter"/>
</dbReference>
<evidence type="ECO:0000256" key="1">
    <source>
        <dbReference type="ARBA" id="ARBA00004196"/>
    </source>
</evidence>
<feature type="signal peptide" evidence="4">
    <location>
        <begin position="1"/>
        <end position="24"/>
    </location>
</feature>
<dbReference type="Proteomes" id="UP000224915">
    <property type="component" value="Unassembled WGS sequence"/>
</dbReference>
<proteinExistence type="predicted"/>
<organism evidence="6 7">
    <name type="scientific">Serinibacter salmoneus</name>
    <dbReference type="NCBI Taxonomy" id="556530"/>
    <lineage>
        <taxon>Bacteria</taxon>
        <taxon>Bacillati</taxon>
        <taxon>Actinomycetota</taxon>
        <taxon>Actinomycetes</taxon>
        <taxon>Micrococcales</taxon>
        <taxon>Beutenbergiaceae</taxon>
        <taxon>Serinibacter</taxon>
    </lineage>
</organism>
<accession>A0A2A9CX71</accession>
<dbReference type="InterPro" id="IPR025997">
    <property type="entry name" value="SBP_2_dom"/>
</dbReference>
<comment type="subcellular location">
    <subcellularLocation>
        <location evidence="1">Cell envelope</location>
    </subcellularLocation>
</comment>
<keyword evidence="2 4" id="KW-0732">Signal</keyword>
<dbReference type="EMBL" id="PDJD01000001">
    <property type="protein sequence ID" value="PFG19037.1"/>
    <property type="molecule type" value="Genomic_DNA"/>
</dbReference>
<comment type="caution">
    <text evidence="6">The sequence shown here is derived from an EMBL/GenBank/DDBJ whole genome shotgun (WGS) entry which is preliminary data.</text>
</comment>
<reference evidence="6 7" key="1">
    <citation type="submission" date="2017-10" db="EMBL/GenBank/DDBJ databases">
        <title>Sequencing the genomes of 1000 actinobacteria strains.</title>
        <authorList>
            <person name="Klenk H.-P."/>
        </authorList>
    </citation>
    <scope>NUCLEOTIDE SEQUENCE [LARGE SCALE GENOMIC DNA]</scope>
    <source>
        <strain evidence="6 7">DSM 21801</strain>
    </source>
</reference>
<evidence type="ECO:0000313" key="7">
    <source>
        <dbReference type="Proteomes" id="UP000224915"/>
    </source>
</evidence>
<feature type="domain" description="Periplasmic binding protein" evidence="5">
    <location>
        <begin position="58"/>
        <end position="328"/>
    </location>
</feature>
<dbReference type="Pfam" id="PF13407">
    <property type="entry name" value="Peripla_BP_4"/>
    <property type="match status" value="1"/>
</dbReference>
<feature type="region of interest" description="Disordered" evidence="3">
    <location>
        <begin position="25"/>
        <end position="48"/>
    </location>
</feature>
<protein>
    <submittedName>
        <fullName evidence="6">Monosaccharide ABC transporter substrate-binding protein (CUT2 family)</fullName>
    </submittedName>
</protein>
<dbReference type="PANTHER" id="PTHR30036">
    <property type="entry name" value="D-XYLOSE-BINDING PERIPLASMIC PROTEIN"/>
    <property type="match status" value="1"/>
</dbReference>
<dbReference type="AlphaFoldDB" id="A0A2A9CX71"/>
<dbReference type="PANTHER" id="PTHR30036:SF1">
    <property type="entry name" value="D-XYLOSE-BINDING PERIPLASMIC PROTEIN"/>
    <property type="match status" value="1"/>
</dbReference>
<dbReference type="RefSeq" id="WP_098468233.1">
    <property type="nucleotide sequence ID" value="NZ_PDJD01000001.1"/>
</dbReference>
<dbReference type="InterPro" id="IPR028082">
    <property type="entry name" value="Peripla_BP_I"/>
</dbReference>
<gene>
    <name evidence="6" type="ORF">ATL40_0591</name>
</gene>
<sequence>MRSSTLTKILAVGAASALALTACSSERSTDSAESTTEAESSTETTEGSEVCFGEGATIGVALPQKTSENWVLAEELFNDGLAEAGYEPLVQFANGGVTEQQNQIDSMVQQGAEVIIVGAIDGSQLGGQLQSAKDSGATVIAYDRLVKNTDAVDAYIAFDNYQVGVLQGEALLQGLAERQGEGPYNIELIAGSADDANSIPFFEGAMSVLQPKIDDGTLTVVSGQTTFEQAATQGWKAENAQKRMDTILSGSYSGDTPLHGVLSPNDTLARAALTSVSQAGKDTPVITGQDSEVESVKSIVAGEQYSTIYKDTRELVAQSIASVNALAACEEIPINDTESYDNGVKVVPSYLLEPIIVTQENAAEVYANDSTLAPLTEG</sequence>
<dbReference type="SUPFAM" id="SSF53822">
    <property type="entry name" value="Periplasmic binding protein-like I"/>
    <property type="match status" value="1"/>
</dbReference>
<evidence type="ECO:0000256" key="4">
    <source>
        <dbReference type="SAM" id="SignalP"/>
    </source>
</evidence>
<dbReference type="GO" id="GO:0030288">
    <property type="term" value="C:outer membrane-bounded periplasmic space"/>
    <property type="evidence" value="ECO:0007669"/>
    <property type="project" value="TreeGrafter"/>
</dbReference>
<dbReference type="InterPro" id="IPR050555">
    <property type="entry name" value="Bact_Solute-Bind_Prot2"/>
</dbReference>
<dbReference type="CDD" id="cd19994">
    <property type="entry name" value="PBP1_ChvE"/>
    <property type="match status" value="1"/>
</dbReference>
<dbReference type="Gene3D" id="3.40.50.2300">
    <property type="match status" value="2"/>
</dbReference>
<evidence type="ECO:0000313" key="6">
    <source>
        <dbReference type="EMBL" id="PFG19037.1"/>
    </source>
</evidence>
<evidence type="ECO:0000256" key="3">
    <source>
        <dbReference type="SAM" id="MobiDB-lite"/>
    </source>
</evidence>
<keyword evidence="7" id="KW-1185">Reference proteome</keyword>